<organism evidence="4 5">
    <name type="scientific">Streptomyces glaucosporus</name>
    <dbReference type="NCBI Taxonomy" id="284044"/>
    <lineage>
        <taxon>Bacteria</taxon>
        <taxon>Bacillati</taxon>
        <taxon>Actinomycetota</taxon>
        <taxon>Actinomycetes</taxon>
        <taxon>Kitasatosporales</taxon>
        <taxon>Streptomycetaceae</taxon>
        <taxon>Streptomyces</taxon>
    </lineage>
</organism>
<dbReference type="PANTHER" id="PTHR48081:SF8">
    <property type="entry name" value="ALPHA_BETA HYDROLASE FOLD-3 DOMAIN-CONTAINING PROTEIN-RELATED"/>
    <property type="match status" value="1"/>
</dbReference>
<keyword evidence="5" id="KW-1185">Reference proteome</keyword>
<dbReference type="SUPFAM" id="SSF53474">
    <property type="entry name" value="alpha/beta-Hydrolases"/>
    <property type="match status" value="1"/>
</dbReference>
<protein>
    <submittedName>
        <fullName evidence="4">Alpha/beta hydrolase</fullName>
    </submittedName>
</protein>
<accession>A0ABN3IZY7</accession>
<dbReference type="Proteomes" id="UP001500058">
    <property type="component" value="Unassembled WGS sequence"/>
</dbReference>
<keyword evidence="1 4" id="KW-0378">Hydrolase</keyword>
<dbReference type="Pfam" id="PF07859">
    <property type="entry name" value="Abhydrolase_3"/>
    <property type="match status" value="1"/>
</dbReference>
<dbReference type="InterPro" id="IPR029058">
    <property type="entry name" value="AB_hydrolase_fold"/>
</dbReference>
<dbReference type="InterPro" id="IPR050300">
    <property type="entry name" value="GDXG_lipolytic_enzyme"/>
</dbReference>
<feature type="region of interest" description="Disordered" evidence="2">
    <location>
        <begin position="1"/>
        <end position="25"/>
    </location>
</feature>
<dbReference type="EMBL" id="BAAATJ010000039">
    <property type="protein sequence ID" value="GAA2417230.1"/>
    <property type="molecule type" value="Genomic_DNA"/>
</dbReference>
<dbReference type="GO" id="GO:0016787">
    <property type="term" value="F:hydrolase activity"/>
    <property type="evidence" value="ECO:0007669"/>
    <property type="project" value="UniProtKB-KW"/>
</dbReference>
<evidence type="ECO:0000313" key="5">
    <source>
        <dbReference type="Proteomes" id="UP001500058"/>
    </source>
</evidence>
<evidence type="ECO:0000313" key="4">
    <source>
        <dbReference type="EMBL" id="GAA2417230.1"/>
    </source>
</evidence>
<evidence type="ECO:0000256" key="1">
    <source>
        <dbReference type="ARBA" id="ARBA00022801"/>
    </source>
</evidence>
<name>A0ABN3IZY7_9ACTN</name>
<evidence type="ECO:0000259" key="3">
    <source>
        <dbReference type="Pfam" id="PF07859"/>
    </source>
</evidence>
<gene>
    <name evidence="4" type="ORF">GCM10010420_54360</name>
</gene>
<reference evidence="4 5" key="1">
    <citation type="journal article" date="2019" name="Int. J. Syst. Evol. Microbiol.">
        <title>The Global Catalogue of Microorganisms (GCM) 10K type strain sequencing project: providing services to taxonomists for standard genome sequencing and annotation.</title>
        <authorList>
            <consortium name="The Broad Institute Genomics Platform"/>
            <consortium name="The Broad Institute Genome Sequencing Center for Infectious Disease"/>
            <person name="Wu L."/>
            <person name="Ma J."/>
        </authorList>
    </citation>
    <scope>NUCLEOTIDE SEQUENCE [LARGE SCALE GENOMIC DNA]</scope>
    <source>
        <strain evidence="4 5">JCM 6921</strain>
    </source>
</reference>
<evidence type="ECO:0000256" key="2">
    <source>
        <dbReference type="SAM" id="MobiDB-lite"/>
    </source>
</evidence>
<dbReference type="Gene3D" id="3.40.50.1820">
    <property type="entry name" value="alpha/beta hydrolase"/>
    <property type="match status" value="1"/>
</dbReference>
<dbReference type="InterPro" id="IPR013094">
    <property type="entry name" value="AB_hydrolase_3"/>
</dbReference>
<proteinExistence type="predicted"/>
<dbReference type="PANTHER" id="PTHR48081">
    <property type="entry name" value="AB HYDROLASE SUPERFAMILY PROTEIN C4A8.06C"/>
    <property type="match status" value="1"/>
</dbReference>
<sequence>MPPSHHDTTAHPARPYPHTDDRDRRTDMRYRFDPELAAALPLMPEVDITDIDLARAAQAEQLTAHIAAADTEGVDVTEVRAPGPDGAPDVPLRLYRPLGARGPLPAVYGIHGGGFVLGSPDVDHDWNLRLCRELEALVVSVDYRLAPEHPFPAPLEDCYAGLCWLAGNAAALGVLPDRIALWGDSAGAGLAAGLALLARDRGGPAVCFQHLCSPALDDRLETPSARLFTDTPVWNRRNARLSWEAYLGYGVRGTAGVSPYAAPARATVIELSGLPPAYVSVMEYDPLRDEGVGYARALLAAGVPAEVHLFPGTFHGAWAVEHAAVIRRATDEAVAVLRAALGR</sequence>
<comment type="caution">
    <text evidence="4">The sequence shown here is derived from an EMBL/GenBank/DDBJ whole genome shotgun (WGS) entry which is preliminary data.</text>
</comment>
<feature type="domain" description="Alpha/beta hydrolase fold-3" evidence="3">
    <location>
        <begin position="110"/>
        <end position="317"/>
    </location>
</feature>